<protein>
    <submittedName>
        <fullName evidence="1">Uncharacterized protein</fullName>
    </submittedName>
</protein>
<organism evidence="1 2">
    <name type="scientific">Pluteus cervinus</name>
    <dbReference type="NCBI Taxonomy" id="181527"/>
    <lineage>
        <taxon>Eukaryota</taxon>
        <taxon>Fungi</taxon>
        <taxon>Dikarya</taxon>
        <taxon>Basidiomycota</taxon>
        <taxon>Agaricomycotina</taxon>
        <taxon>Agaricomycetes</taxon>
        <taxon>Agaricomycetidae</taxon>
        <taxon>Agaricales</taxon>
        <taxon>Pluteineae</taxon>
        <taxon>Pluteaceae</taxon>
        <taxon>Pluteus</taxon>
    </lineage>
</organism>
<gene>
    <name evidence="1" type="ORF">BDN72DRAFT_904047</name>
</gene>
<evidence type="ECO:0000313" key="2">
    <source>
        <dbReference type="Proteomes" id="UP000308600"/>
    </source>
</evidence>
<sequence length="712" mass="81010">MPEATECTVAGLYLDEFRRAQPPKGLVIQRLWVDATTKEQMALLETSPDHPGAHGHVYELESTSTIERGAGKGTKVDIDDATDTDDPLWAKPEPKGKRKGKQPEPKFRFKGQKNEPVKPKPEEEKGRLPVFPTVERYKGKGPIAAHELALQDVEVCHRNVILLFVDKDSNALWSQISFYTHSFPQILTKRVWEESICVVSRQDRGFKVGLAFEFRDYVVAFLSLNLNIKFSWADSRSKLTWQQPDVYLKFEQFLEKVARWNTTRRNDKNLDRSGNAMLIVKDTVEFSGIGLYSVSEVFFAAGIPVHISERELFSCPSRTARLCEAIWMLSRRARVDSWKLFQRYIEPDYSVAISTDERLRYSRLLHVFGKDHVHFTPRFKALLQEYTASVSARQKPAYDVFEPHFLHDSIIRPEHNNGLLIFGKEWPAIRSANNLPPSGGLEHSNPLIRHFLGTYTVEEQIKRLDQRMPFGPRTSILKPLAYLDPLFYQPLTVNGPASELDTTRANPLRAHHTNTLVYRLEHDNGKAFNAWTVMPYFNSRKIPPADECYSTSYLQKAEAGGQTFVNKSTSLYFGSGRTQLLNKNITQHSGTYSVGPLDFCGVARIVKSATGKVVLHCEMDPMVNQFYVQRHVYAGEVAKLRGKGLEKEGLPASTLKEVKAKLAKRPIAAVEQGNTAGAPSKRMRKSDRKSEDQKLAEQNQTLSPQRRLRNRH</sequence>
<reference evidence="1 2" key="1">
    <citation type="journal article" date="2019" name="Nat. Ecol. Evol.">
        <title>Megaphylogeny resolves global patterns of mushroom evolution.</title>
        <authorList>
            <person name="Varga T."/>
            <person name="Krizsan K."/>
            <person name="Foldi C."/>
            <person name="Dima B."/>
            <person name="Sanchez-Garcia M."/>
            <person name="Sanchez-Ramirez S."/>
            <person name="Szollosi G.J."/>
            <person name="Szarkandi J.G."/>
            <person name="Papp V."/>
            <person name="Albert L."/>
            <person name="Andreopoulos W."/>
            <person name="Angelini C."/>
            <person name="Antonin V."/>
            <person name="Barry K.W."/>
            <person name="Bougher N.L."/>
            <person name="Buchanan P."/>
            <person name="Buyck B."/>
            <person name="Bense V."/>
            <person name="Catcheside P."/>
            <person name="Chovatia M."/>
            <person name="Cooper J."/>
            <person name="Damon W."/>
            <person name="Desjardin D."/>
            <person name="Finy P."/>
            <person name="Geml J."/>
            <person name="Haridas S."/>
            <person name="Hughes K."/>
            <person name="Justo A."/>
            <person name="Karasinski D."/>
            <person name="Kautmanova I."/>
            <person name="Kiss B."/>
            <person name="Kocsube S."/>
            <person name="Kotiranta H."/>
            <person name="LaButti K.M."/>
            <person name="Lechner B.E."/>
            <person name="Liimatainen K."/>
            <person name="Lipzen A."/>
            <person name="Lukacs Z."/>
            <person name="Mihaltcheva S."/>
            <person name="Morgado L.N."/>
            <person name="Niskanen T."/>
            <person name="Noordeloos M.E."/>
            <person name="Ohm R.A."/>
            <person name="Ortiz-Santana B."/>
            <person name="Ovrebo C."/>
            <person name="Racz N."/>
            <person name="Riley R."/>
            <person name="Savchenko A."/>
            <person name="Shiryaev A."/>
            <person name="Soop K."/>
            <person name="Spirin V."/>
            <person name="Szebenyi C."/>
            <person name="Tomsovsky M."/>
            <person name="Tulloss R.E."/>
            <person name="Uehling J."/>
            <person name="Grigoriev I.V."/>
            <person name="Vagvolgyi C."/>
            <person name="Papp T."/>
            <person name="Martin F.M."/>
            <person name="Miettinen O."/>
            <person name="Hibbett D.S."/>
            <person name="Nagy L.G."/>
        </authorList>
    </citation>
    <scope>NUCLEOTIDE SEQUENCE [LARGE SCALE GENOMIC DNA]</scope>
    <source>
        <strain evidence="1 2">NL-1719</strain>
    </source>
</reference>
<accession>A0ACD3A7D3</accession>
<dbReference type="Proteomes" id="UP000308600">
    <property type="component" value="Unassembled WGS sequence"/>
</dbReference>
<evidence type="ECO:0000313" key="1">
    <source>
        <dbReference type="EMBL" id="TFK61497.1"/>
    </source>
</evidence>
<keyword evidence="2" id="KW-1185">Reference proteome</keyword>
<proteinExistence type="predicted"/>
<name>A0ACD3A7D3_9AGAR</name>
<dbReference type="EMBL" id="ML208654">
    <property type="protein sequence ID" value="TFK61497.1"/>
    <property type="molecule type" value="Genomic_DNA"/>
</dbReference>